<comment type="caution">
    <text evidence="2">The sequence shown here is derived from an EMBL/GenBank/DDBJ whole genome shotgun (WGS) entry which is preliminary data.</text>
</comment>
<feature type="compositionally biased region" description="Basic and acidic residues" evidence="1">
    <location>
        <begin position="15"/>
        <end position="24"/>
    </location>
</feature>
<dbReference type="Proteomes" id="UP000438429">
    <property type="component" value="Unassembled WGS sequence"/>
</dbReference>
<organism evidence="2 3">
    <name type="scientific">Scophthalmus maximus</name>
    <name type="common">Turbot</name>
    <name type="synonym">Psetta maxima</name>
    <dbReference type="NCBI Taxonomy" id="52904"/>
    <lineage>
        <taxon>Eukaryota</taxon>
        <taxon>Metazoa</taxon>
        <taxon>Chordata</taxon>
        <taxon>Craniata</taxon>
        <taxon>Vertebrata</taxon>
        <taxon>Euteleostomi</taxon>
        <taxon>Actinopterygii</taxon>
        <taxon>Neopterygii</taxon>
        <taxon>Teleostei</taxon>
        <taxon>Neoteleostei</taxon>
        <taxon>Acanthomorphata</taxon>
        <taxon>Carangaria</taxon>
        <taxon>Pleuronectiformes</taxon>
        <taxon>Pleuronectoidei</taxon>
        <taxon>Scophthalmidae</taxon>
        <taxon>Scophthalmus</taxon>
    </lineage>
</organism>
<proteinExistence type="predicted"/>
<dbReference type="EMBL" id="VEVO01000013">
    <property type="protein sequence ID" value="KAF0032419.1"/>
    <property type="molecule type" value="Genomic_DNA"/>
</dbReference>
<dbReference type="AlphaFoldDB" id="A0A6A4SIS6"/>
<name>A0A6A4SIS6_SCOMX</name>
<accession>A0A6A4SIS6</accession>
<sequence>MGFAQRGEQLAYAAAERRDPDSRGLMEGGGETDPPSLCTTDPTCTQLTADNAHVTLAQDVPRIVKRKCPFTRFNVAFSKLRIKTTTTTIIKALN</sequence>
<evidence type="ECO:0000256" key="1">
    <source>
        <dbReference type="SAM" id="MobiDB-lite"/>
    </source>
</evidence>
<evidence type="ECO:0000313" key="2">
    <source>
        <dbReference type="EMBL" id="KAF0032419.1"/>
    </source>
</evidence>
<evidence type="ECO:0000313" key="3">
    <source>
        <dbReference type="Proteomes" id="UP000438429"/>
    </source>
</evidence>
<reference evidence="2 3" key="1">
    <citation type="submission" date="2019-06" db="EMBL/GenBank/DDBJ databases">
        <title>Draft genomes of female and male turbot (Scophthalmus maximus).</title>
        <authorList>
            <person name="Xu H."/>
            <person name="Xu X.-W."/>
            <person name="Shao C."/>
            <person name="Chen S."/>
        </authorList>
    </citation>
    <scope>NUCLEOTIDE SEQUENCE [LARGE SCALE GENOMIC DNA]</scope>
    <source>
        <strain evidence="2">Ysfricsl-2016a</strain>
        <tissue evidence="2">Blood</tissue>
    </source>
</reference>
<gene>
    <name evidence="2" type="ORF">F2P81_014709</name>
</gene>
<protein>
    <submittedName>
        <fullName evidence="2">Uncharacterized protein</fullName>
    </submittedName>
</protein>
<feature type="region of interest" description="Disordered" evidence="1">
    <location>
        <begin position="1"/>
        <end position="36"/>
    </location>
</feature>